<dbReference type="PANTHER" id="PTHR34980:SF2">
    <property type="entry name" value="INNER MEMBRANE PROTEIN YHAH-RELATED"/>
    <property type="match status" value="1"/>
</dbReference>
<keyword evidence="1" id="KW-0472">Membrane</keyword>
<feature type="transmembrane region" description="Helical" evidence="1">
    <location>
        <begin position="45"/>
        <end position="68"/>
    </location>
</feature>
<keyword evidence="1" id="KW-1133">Transmembrane helix</keyword>
<comment type="caution">
    <text evidence="2">The sequence shown here is derived from an EMBL/GenBank/DDBJ whole genome shotgun (WGS) entry which is preliminary data.</text>
</comment>
<evidence type="ECO:0000256" key="1">
    <source>
        <dbReference type="SAM" id="Phobius"/>
    </source>
</evidence>
<dbReference type="Proteomes" id="UP000295371">
    <property type="component" value="Unassembled WGS sequence"/>
</dbReference>
<keyword evidence="1" id="KW-0812">Transmembrane</keyword>
<protein>
    <submittedName>
        <fullName evidence="2">Uncharacterized membrane protein YhaH (DUF805 family)</fullName>
    </submittedName>
</protein>
<dbReference type="OrthoDB" id="9812349at2"/>
<dbReference type="AlphaFoldDB" id="A0A4R7IZ37"/>
<dbReference type="EMBL" id="SOAW01000003">
    <property type="protein sequence ID" value="TDT29990.1"/>
    <property type="molecule type" value="Genomic_DNA"/>
</dbReference>
<feature type="transmembrane region" description="Helical" evidence="1">
    <location>
        <begin position="118"/>
        <end position="138"/>
    </location>
</feature>
<accession>A0A4R7IZ37</accession>
<evidence type="ECO:0000313" key="3">
    <source>
        <dbReference type="Proteomes" id="UP000295371"/>
    </source>
</evidence>
<reference evidence="2 3" key="1">
    <citation type="submission" date="2019-03" db="EMBL/GenBank/DDBJ databases">
        <title>Genomic Encyclopedia of Archaeal and Bacterial Type Strains, Phase II (KMG-II): from individual species to whole genera.</title>
        <authorList>
            <person name="Goeker M."/>
        </authorList>
    </citation>
    <scope>NUCLEOTIDE SEQUENCE [LARGE SCALE GENOMIC DNA]</scope>
    <source>
        <strain evidence="2 3">DSM 24323</strain>
    </source>
</reference>
<feature type="transmembrane region" description="Helical" evidence="1">
    <location>
        <begin position="88"/>
        <end position="106"/>
    </location>
</feature>
<dbReference type="PANTHER" id="PTHR34980">
    <property type="entry name" value="INNER MEMBRANE PROTEIN-RELATED-RELATED"/>
    <property type="match status" value="1"/>
</dbReference>
<sequence>MSAGYAPGGEPPLNQPWYGIGFGDALKRWTKKFFVFNGRASRGEYWWVTLFVVIVSTVLGALLGAIGLGTGEAVVTGTSFSSSGPTTMISYLISLVFFVLTLGLLVRRLHDANFSGWLALLLLIPCIGSLIVLILTILPSKPEGARFDTA</sequence>
<dbReference type="InterPro" id="IPR008523">
    <property type="entry name" value="DUF805"/>
</dbReference>
<dbReference type="GO" id="GO:0005886">
    <property type="term" value="C:plasma membrane"/>
    <property type="evidence" value="ECO:0007669"/>
    <property type="project" value="TreeGrafter"/>
</dbReference>
<name>A0A4R7IZ37_9ACTN</name>
<keyword evidence="3" id="KW-1185">Reference proteome</keyword>
<proteinExistence type="predicted"/>
<gene>
    <name evidence="2" type="ORF">CLV29_3013</name>
</gene>
<dbReference type="Pfam" id="PF05656">
    <property type="entry name" value="DUF805"/>
    <property type="match status" value="1"/>
</dbReference>
<evidence type="ECO:0000313" key="2">
    <source>
        <dbReference type="EMBL" id="TDT29990.1"/>
    </source>
</evidence>
<dbReference type="RefSeq" id="WP_133755900.1">
    <property type="nucleotide sequence ID" value="NZ_CP171129.1"/>
</dbReference>
<organism evidence="2 3">
    <name type="scientific">Naumannella halotolerans</name>
    <dbReference type="NCBI Taxonomy" id="993414"/>
    <lineage>
        <taxon>Bacteria</taxon>
        <taxon>Bacillati</taxon>
        <taxon>Actinomycetota</taxon>
        <taxon>Actinomycetes</taxon>
        <taxon>Propionibacteriales</taxon>
        <taxon>Propionibacteriaceae</taxon>
        <taxon>Naumannella</taxon>
    </lineage>
</organism>